<dbReference type="GO" id="GO:0008081">
    <property type="term" value="F:phosphoric diester hydrolase activity"/>
    <property type="evidence" value="ECO:0007669"/>
    <property type="project" value="InterPro"/>
</dbReference>
<dbReference type="PROSITE" id="PS51704">
    <property type="entry name" value="GP_PDE"/>
    <property type="match status" value="1"/>
</dbReference>
<dbReference type="Pfam" id="PF03009">
    <property type="entry name" value="GDPD"/>
    <property type="match status" value="1"/>
</dbReference>
<gene>
    <name evidence="2" type="ORF">DFR88_00630</name>
</gene>
<evidence type="ECO:0000313" key="2">
    <source>
        <dbReference type="EMBL" id="QCO29175.1"/>
    </source>
</evidence>
<dbReference type="InterPro" id="IPR017946">
    <property type="entry name" value="PLC-like_Pdiesterase_TIM-brl"/>
</dbReference>
<dbReference type="GO" id="GO:0006629">
    <property type="term" value="P:lipid metabolic process"/>
    <property type="evidence" value="ECO:0007669"/>
    <property type="project" value="InterPro"/>
</dbReference>
<keyword evidence="3" id="KW-1185">Reference proteome</keyword>
<reference evidence="2 3" key="1">
    <citation type="submission" date="2018-07" db="EMBL/GenBank/DDBJ databases">
        <title>Complete Genome Sequences of Extremely Thermoacidophilic, Metal-Mobilizing Type-Strain Members of the Archaeal Family Sulfolobaceae: Acidianus brierleyi DSM-1651T, Acidianus sulfidivorans DSM-18786T, Metallosphaera hakonensis DSM-7519T, and Metallosphaera prunae DSM-10039T.</title>
        <authorList>
            <person name="Counts J.A."/>
            <person name="Kelly R.M."/>
        </authorList>
    </citation>
    <scope>NUCLEOTIDE SEQUENCE [LARGE SCALE GENOMIC DNA]</scope>
    <source>
        <strain evidence="2 3">Ron 12/II</strain>
    </source>
</reference>
<dbReference type="AlphaFoldDB" id="A0A4D8S2M8"/>
<dbReference type="PANTHER" id="PTHR46211">
    <property type="entry name" value="GLYCEROPHOSPHORYL DIESTER PHOSPHODIESTERASE"/>
    <property type="match status" value="1"/>
</dbReference>
<evidence type="ECO:0000259" key="1">
    <source>
        <dbReference type="PROSITE" id="PS51704"/>
    </source>
</evidence>
<name>A0A4D8S2M8_METPR</name>
<evidence type="ECO:0000313" key="3">
    <source>
        <dbReference type="Proteomes" id="UP000298568"/>
    </source>
</evidence>
<sequence length="249" mass="28216">MGIEMIFTMKYYPLVYGHRGFPLEAPENTIPSFLLAREAGAFGVEMDVHMTKDGELVVIHDDKLDRTTTGTGYVSQRTWAEVRQLDAGQKFSERWRGVKVPSLREVLTQVKGVNYYVEVKHGSRFYPGIEERLLEILEETGTKDLTQVISFDLESLSRLRQMDSSLTLGLLTCNDVKHALVLADEIGVNWIQAEFSLLDRELVDMAHGRGYRVATWTVNSEEEVMKAREIGVDSITTDNPRMAIRVLSS</sequence>
<dbReference type="EMBL" id="CP031156">
    <property type="protein sequence ID" value="QCO29175.1"/>
    <property type="molecule type" value="Genomic_DNA"/>
</dbReference>
<dbReference type="Proteomes" id="UP000298568">
    <property type="component" value="Chromosome"/>
</dbReference>
<feature type="domain" description="GP-PDE" evidence="1">
    <location>
        <begin position="13"/>
        <end position="247"/>
    </location>
</feature>
<dbReference type="Gene3D" id="3.20.20.190">
    <property type="entry name" value="Phosphatidylinositol (PI) phosphodiesterase"/>
    <property type="match status" value="1"/>
</dbReference>
<organism evidence="2 3">
    <name type="scientific">Metallosphaera prunae</name>
    <dbReference type="NCBI Taxonomy" id="47304"/>
    <lineage>
        <taxon>Archaea</taxon>
        <taxon>Thermoproteota</taxon>
        <taxon>Thermoprotei</taxon>
        <taxon>Sulfolobales</taxon>
        <taxon>Sulfolobaceae</taxon>
        <taxon>Metallosphaera</taxon>
    </lineage>
</organism>
<protein>
    <submittedName>
        <fullName evidence="2">Glycerophosphodiester phosphodiesterase</fullName>
    </submittedName>
</protein>
<proteinExistence type="predicted"/>
<dbReference type="InterPro" id="IPR030395">
    <property type="entry name" value="GP_PDE_dom"/>
</dbReference>
<dbReference type="SUPFAM" id="SSF51695">
    <property type="entry name" value="PLC-like phosphodiesterases"/>
    <property type="match status" value="1"/>
</dbReference>
<dbReference type="PANTHER" id="PTHR46211:SF14">
    <property type="entry name" value="GLYCEROPHOSPHODIESTER PHOSPHODIESTERASE"/>
    <property type="match status" value="1"/>
</dbReference>
<dbReference type="KEGG" id="mpru:DFR88_00630"/>
<accession>A0A4D8S2M8</accession>